<reference evidence="3" key="1">
    <citation type="submission" date="2016-10" db="EMBL/GenBank/DDBJ databases">
        <authorList>
            <person name="Varghese N."/>
            <person name="Submissions S."/>
        </authorList>
    </citation>
    <scope>NUCLEOTIDE SEQUENCE [LARGE SCALE GENOMIC DNA]</scope>
    <source>
        <strain evidence="3">DSM 15282</strain>
    </source>
</reference>
<dbReference type="STRING" id="226506.SAMN04488519_107232"/>
<dbReference type="SUPFAM" id="SSF75169">
    <property type="entry name" value="DsrEFH-like"/>
    <property type="match status" value="1"/>
</dbReference>
<proteinExistence type="predicted"/>
<dbReference type="Proteomes" id="UP000199564">
    <property type="component" value="Unassembled WGS sequence"/>
</dbReference>
<dbReference type="Gene3D" id="3.40.1260.10">
    <property type="entry name" value="DsrEFH-like"/>
    <property type="match status" value="1"/>
</dbReference>
<evidence type="ECO:0000313" key="2">
    <source>
        <dbReference type="EMBL" id="SFO51117.1"/>
    </source>
</evidence>
<dbReference type="PANTHER" id="PTHR37691">
    <property type="entry name" value="BLR3518 PROTEIN"/>
    <property type="match status" value="1"/>
</dbReference>
<feature type="signal peptide" evidence="1">
    <location>
        <begin position="1"/>
        <end position="22"/>
    </location>
</feature>
<organism evidence="2 3">
    <name type="scientific">Algoriphagus ornithinivorans</name>
    <dbReference type="NCBI Taxonomy" id="226506"/>
    <lineage>
        <taxon>Bacteria</taxon>
        <taxon>Pseudomonadati</taxon>
        <taxon>Bacteroidota</taxon>
        <taxon>Cytophagia</taxon>
        <taxon>Cytophagales</taxon>
        <taxon>Cyclobacteriaceae</taxon>
        <taxon>Algoriphagus</taxon>
    </lineage>
</organism>
<keyword evidence="1" id="KW-0732">Signal</keyword>
<evidence type="ECO:0000256" key="1">
    <source>
        <dbReference type="SAM" id="SignalP"/>
    </source>
</evidence>
<accession>A0A1I5HS81</accession>
<evidence type="ECO:0000313" key="3">
    <source>
        <dbReference type="Proteomes" id="UP000199564"/>
    </source>
</evidence>
<dbReference type="PANTHER" id="PTHR37691:SF1">
    <property type="entry name" value="BLR3518 PROTEIN"/>
    <property type="match status" value="1"/>
</dbReference>
<keyword evidence="3" id="KW-1185">Reference proteome</keyword>
<dbReference type="RefSeq" id="WP_091654674.1">
    <property type="nucleotide sequence ID" value="NZ_FOVW01000007.1"/>
</dbReference>
<protein>
    <submittedName>
        <fullName evidence="2">Intracellular sulfur oxidation protein, DsrE/DsrF family</fullName>
    </submittedName>
</protein>
<dbReference type="EMBL" id="FOVW01000007">
    <property type="protein sequence ID" value="SFO51117.1"/>
    <property type="molecule type" value="Genomic_DNA"/>
</dbReference>
<feature type="chain" id="PRO_5011739649" evidence="1">
    <location>
        <begin position="23"/>
        <end position="180"/>
    </location>
</feature>
<dbReference type="InterPro" id="IPR003787">
    <property type="entry name" value="Sulphur_relay_DsrE/F-like"/>
</dbReference>
<dbReference type="Pfam" id="PF02635">
    <property type="entry name" value="DsrE"/>
    <property type="match status" value="1"/>
</dbReference>
<gene>
    <name evidence="2" type="ORF">SAMN04488519_107232</name>
</gene>
<dbReference type="InterPro" id="IPR027396">
    <property type="entry name" value="DsrEFH-like"/>
</dbReference>
<name>A0A1I5HS81_9BACT</name>
<sequence length="180" mass="20039">MKKHLLSTAFLFLFLGLNTILAQTAQFPIVKGFGGIYEIPEATERPDGSLEYKILVDLTSGADNPAEISRWVDNIARMMNLHGLAGVTKDRLHVKVVVHGGAIFTLLNDDKHQARYEFTNPNLAVYEALKEAGAEFYVCGQSMIARNIKKEDLWQGVQIAHSALTTITTYVPQGYILLKF</sequence>
<dbReference type="AlphaFoldDB" id="A0A1I5HS81"/>